<sequence>MCLCHFDIVNQRGFDNYCLGQPRCLISAFEVAQAVCQASSKKCKVHQMELFCCSACAQPSILHLKHMPSGSRFKHVEDEGSTVIPHATSISMKLKWNRLAPATSRNPYDTRGM</sequence>
<evidence type="ECO:0000313" key="1">
    <source>
        <dbReference type="EMBL" id="KAL1275880.1"/>
    </source>
</evidence>
<accession>A0ABR3NFZ9</accession>
<name>A0ABR3NFZ9_9TELE</name>
<comment type="caution">
    <text evidence="1">The sequence shown here is derived from an EMBL/GenBank/DDBJ whole genome shotgun (WGS) entry which is preliminary data.</text>
</comment>
<proteinExistence type="predicted"/>
<reference evidence="1 2" key="1">
    <citation type="submission" date="2023-09" db="EMBL/GenBank/DDBJ databases">
        <authorList>
            <person name="Wang M."/>
        </authorList>
    </citation>
    <scope>NUCLEOTIDE SEQUENCE [LARGE SCALE GENOMIC DNA]</scope>
    <source>
        <strain evidence="1">GT-2023</strain>
        <tissue evidence="1">Liver</tissue>
    </source>
</reference>
<dbReference type="Proteomes" id="UP001558613">
    <property type="component" value="Unassembled WGS sequence"/>
</dbReference>
<dbReference type="EMBL" id="JAYMGO010000004">
    <property type="protein sequence ID" value="KAL1275880.1"/>
    <property type="molecule type" value="Genomic_DNA"/>
</dbReference>
<gene>
    <name evidence="1" type="ORF">QQF64_035503</name>
</gene>
<protein>
    <submittedName>
        <fullName evidence="1">Uncharacterized protein</fullName>
    </submittedName>
</protein>
<evidence type="ECO:0000313" key="2">
    <source>
        <dbReference type="Proteomes" id="UP001558613"/>
    </source>
</evidence>
<organism evidence="1 2">
    <name type="scientific">Cirrhinus molitorella</name>
    <name type="common">mud carp</name>
    <dbReference type="NCBI Taxonomy" id="172907"/>
    <lineage>
        <taxon>Eukaryota</taxon>
        <taxon>Metazoa</taxon>
        <taxon>Chordata</taxon>
        <taxon>Craniata</taxon>
        <taxon>Vertebrata</taxon>
        <taxon>Euteleostomi</taxon>
        <taxon>Actinopterygii</taxon>
        <taxon>Neopterygii</taxon>
        <taxon>Teleostei</taxon>
        <taxon>Ostariophysi</taxon>
        <taxon>Cypriniformes</taxon>
        <taxon>Cyprinidae</taxon>
        <taxon>Labeoninae</taxon>
        <taxon>Labeonini</taxon>
        <taxon>Cirrhinus</taxon>
    </lineage>
</organism>
<keyword evidence="2" id="KW-1185">Reference proteome</keyword>